<dbReference type="PANTHER" id="PTHR12577:SF6">
    <property type="entry name" value="DACHSHUND, ISOFORM B"/>
    <property type="match status" value="1"/>
</dbReference>
<dbReference type="GeneID" id="100303544"/>
<evidence type="ECO:0000256" key="3">
    <source>
        <dbReference type="ARBA" id="ARBA00038192"/>
    </source>
</evidence>
<keyword evidence="2" id="KW-0539">Nucleus</keyword>
<gene>
    <name evidence="9" type="primary">dach1</name>
</gene>
<evidence type="ECO:0000256" key="1">
    <source>
        <dbReference type="ARBA" id="ARBA00004123"/>
    </source>
</evidence>
<dbReference type="GO" id="GO:0005667">
    <property type="term" value="C:transcription regulator complex"/>
    <property type="evidence" value="ECO:0007669"/>
    <property type="project" value="TreeGrafter"/>
</dbReference>
<dbReference type="Pfam" id="PF02437">
    <property type="entry name" value="Ski_Sno_DHD"/>
    <property type="match status" value="1"/>
</dbReference>
<dbReference type="KEGG" id="sko:100303544"/>
<keyword evidence="8" id="KW-1185">Reference proteome</keyword>
<dbReference type="PANTHER" id="PTHR12577">
    <property type="entry name" value="DACHSHUND"/>
    <property type="match status" value="1"/>
</dbReference>
<evidence type="ECO:0000256" key="5">
    <source>
        <dbReference type="SAM" id="MobiDB-lite"/>
    </source>
</evidence>
<organism evidence="7">
    <name type="scientific">Saccoglossus kowalevskii</name>
    <name type="common">Acorn worm</name>
    <dbReference type="NCBI Taxonomy" id="10224"/>
    <lineage>
        <taxon>Eukaryota</taxon>
        <taxon>Metazoa</taxon>
        <taxon>Hemichordata</taxon>
        <taxon>Enteropneusta</taxon>
        <taxon>Harrimaniidae</taxon>
        <taxon>Saccoglossus</taxon>
    </lineage>
</organism>
<evidence type="ECO:0000256" key="2">
    <source>
        <dbReference type="ARBA" id="ARBA00023242"/>
    </source>
</evidence>
<keyword evidence="4" id="KW-0175">Coiled coil</keyword>
<dbReference type="GO" id="GO:0005634">
    <property type="term" value="C:nucleus"/>
    <property type="evidence" value="ECO:0007669"/>
    <property type="project" value="UniProtKB-SubCell"/>
</dbReference>
<dbReference type="GO" id="GO:0000981">
    <property type="term" value="F:DNA-binding transcription factor activity, RNA polymerase II-specific"/>
    <property type="evidence" value="ECO:0007669"/>
    <property type="project" value="TreeGrafter"/>
</dbReference>
<feature type="domain" description="SKI/SNO/DAC" evidence="6">
    <location>
        <begin position="26"/>
        <end position="132"/>
    </location>
</feature>
<dbReference type="Gene3D" id="3.10.260.20">
    <property type="entry name" value="Ski"/>
    <property type="match status" value="1"/>
</dbReference>
<dbReference type="InterPro" id="IPR052417">
    <property type="entry name" value="Dachshund_domain"/>
</dbReference>
<dbReference type="InterPro" id="IPR037000">
    <property type="entry name" value="Ski_DNA-bd_sf"/>
</dbReference>
<feature type="region of interest" description="Disordered" evidence="5">
    <location>
        <begin position="520"/>
        <end position="550"/>
    </location>
</feature>
<proteinExistence type="evidence at transcript level"/>
<feature type="compositionally biased region" description="Basic and acidic residues" evidence="5">
    <location>
        <begin position="263"/>
        <end position="306"/>
    </location>
</feature>
<evidence type="ECO:0000256" key="4">
    <source>
        <dbReference type="SAM" id="Coils"/>
    </source>
</evidence>
<dbReference type="RefSeq" id="NP_001158416.1">
    <property type="nucleotide sequence ID" value="NM_001164944.1"/>
</dbReference>
<feature type="region of interest" description="Disordered" evidence="5">
    <location>
        <begin position="134"/>
        <end position="155"/>
    </location>
</feature>
<evidence type="ECO:0000313" key="9">
    <source>
        <dbReference type="RefSeq" id="NP_001158416.1"/>
    </source>
</evidence>
<dbReference type="SUPFAM" id="SSF46955">
    <property type="entry name" value="Putative DNA-binding domain"/>
    <property type="match status" value="1"/>
</dbReference>
<feature type="region of interest" description="Disordered" evidence="5">
    <location>
        <begin position="218"/>
        <end position="324"/>
    </location>
</feature>
<accession>B5B3S8</accession>
<evidence type="ECO:0000259" key="6">
    <source>
        <dbReference type="Pfam" id="PF02437"/>
    </source>
</evidence>
<dbReference type="GO" id="GO:0000978">
    <property type="term" value="F:RNA polymerase II cis-regulatory region sequence-specific DNA binding"/>
    <property type="evidence" value="ECO:0007669"/>
    <property type="project" value="TreeGrafter"/>
</dbReference>
<reference evidence="9" key="2">
    <citation type="journal article" date="2010" name="Dev. Biol.">
        <title>Co-option of an anteroposterior head axis patterning system for proximodistal patterning of appendages in early bilaterian evolution.</title>
        <authorList>
            <person name="Lemons D."/>
            <person name="Fritzenwanker J.H."/>
            <person name="Gerhart J."/>
            <person name="Lowe C.J."/>
            <person name="McGinnis W."/>
        </authorList>
    </citation>
    <scope>NUCLEOTIDE SEQUENCE</scope>
</reference>
<feature type="coiled-coil region" evidence="4">
    <location>
        <begin position="358"/>
        <end position="431"/>
    </location>
</feature>
<protein>
    <submittedName>
        <fullName evidence="9">Dachshund homolog 1</fullName>
    </submittedName>
    <submittedName>
        <fullName evidence="7">Dachshund protein</fullName>
    </submittedName>
</protein>
<dbReference type="EMBL" id="EU908783">
    <property type="protein sequence ID" value="ACG70190.1"/>
    <property type="molecule type" value="mRNA"/>
</dbReference>
<evidence type="ECO:0000313" key="7">
    <source>
        <dbReference type="EMBL" id="ACG70190.1"/>
    </source>
</evidence>
<feature type="compositionally biased region" description="Polar residues" evidence="5">
    <location>
        <begin position="233"/>
        <end position="244"/>
    </location>
</feature>
<sequence length="550" mass="61469">MSLAGIATSLSPPTQVLFKLDKPAYSTPPPVSNDPANNECKMVEYRGAKVASFSIDAREMICLPQAFDLFLKHLVGGLHTVYTKLKRLDITPVVCNVEQVRILRGLGAIQPGVNRCKLVTRDEFDILYNDCTTASSRPGRPPKRTLPPPGLSPSGHFLLKKPKIENGCLTNGIDFSGFSPLGLRDGKTVGIPNGYLSPYLLTTHPSMMPTSLAMVTSHSSMHASHRHDEPISLSVNTTAKSDGTSAKSDKSPSSSDLSSPRSGIDRPKEQQCSPPRKEAEKEHERHTDVKSHKDSDNKRNSTDQRDHHHHYHQHSTESEKISSIGNGLNYNQTAAALYNIPENTSSIETLLTNIQGLLKVAADNARQQEKQINLEKAELKMELLREKELREALEKQLVAEQKTRAIIQKRLKKEKKAKRKLQEQLEVEQKTRSQTDSSVIKPNTVEALRVINDAKIASKYSYPSTEALSQELKLERNARTDAERKLLDIRGSLQSFTENFLAKNGHMDYSQYRMECKDPRNISGDEIDDDVIDNDIEDNDDDMADIEDED</sequence>
<comment type="subcellular location">
    <subcellularLocation>
        <location evidence="1">Nucleus</location>
    </subcellularLocation>
</comment>
<reference evidence="9" key="3">
    <citation type="submission" date="2025-05" db="UniProtKB">
        <authorList>
            <consortium name="RefSeq"/>
        </authorList>
    </citation>
    <scope>IDENTIFICATION</scope>
</reference>
<dbReference type="InterPro" id="IPR003380">
    <property type="entry name" value="SKI/SNO/DAC"/>
</dbReference>
<dbReference type="OrthoDB" id="6436112at2759"/>
<evidence type="ECO:0000313" key="8">
    <source>
        <dbReference type="Proteomes" id="UP000694865"/>
    </source>
</evidence>
<dbReference type="CDD" id="cd21081">
    <property type="entry name" value="DHD_Dac"/>
    <property type="match status" value="1"/>
</dbReference>
<name>B5B3S8_SACKO</name>
<dbReference type="InterPro" id="IPR009061">
    <property type="entry name" value="DNA-bd_dom_put_sf"/>
</dbReference>
<dbReference type="CTD" id="1602"/>
<reference evidence="7" key="1">
    <citation type="submission" date="2008-07" db="EMBL/GenBank/DDBJ databases">
        <title>cDNA Sequences for Transcription Factors and Signaling Proteins of the Hemichordate Saccoglossus kowalevskii: Efficacy of the Expressed Sequence Tag (EST) Approach for Evolutionary and Developmental Studies of a New Organism.</title>
        <authorList>
            <person name="Freeman R.M.Jr."/>
            <person name="Wu M."/>
            <person name="Cordonnier-Pratt M.-M."/>
            <person name="Pratt L.H."/>
            <person name="Gruber C.E."/>
            <person name="Smith M."/>
            <person name="Lander E.S."/>
            <person name="Stange-Thomann N."/>
            <person name="Lowe C.J."/>
            <person name="Gehart J."/>
            <person name="Kirschner M."/>
        </authorList>
    </citation>
    <scope>NUCLEOTIDE SEQUENCE</scope>
</reference>
<dbReference type="AlphaFoldDB" id="B5B3S8"/>
<dbReference type="Proteomes" id="UP000694865">
    <property type="component" value="Unplaced"/>
</dbReference>
<feature type="compositionally biased region" description="Acidic residues" evidence="5">
    <location>
        <begin position="525"/>
        <end position="550"/>
    </location>
</feature>
<feature type="compositionally biased region" description="Low complexity" evidence="5">
    <location>
        <begin position="251"/>
        <end position="262"/>
    </location>
</feature>
<comment type="similarity">
    <text evidence="3">Belongs to the DACH/dachshund family.</text>
</comment>
<dbReference type="FunFam" id="3.10.260.20:FF:000001">
    <property type="entry name" value="Dachshund homolog 1"/>
    <property type="match status" value="1"/>
</dbReference>